<keyword evidence="6" id="KW-1185">Reference proteome</keyword>
<dbReference type="InterPro" id="IPR053465">
    <property type="entry name" value="Sortase_Class_E"/>
</dbReference>
<feature type="compositionally biased region" description="Low complexity" evidence="3">
    <location>
        <begin position="1"/>
        <end position="19"/>
    </location>
</feature>
<dbReference type="GO" id="GO:0016787">
    <property type="term" value="F:hydrolase activity"/>
    <property type="evidence" value="ECO:0007669"/>
    <property type="project" value="UniProtKB-KW"/>
</dbReference>
<organism evidence="5 6">
    <name type="scientific">Geodermatophilus amargosae</name>
    <dbReference type="NCBI Taxonomy" id="1296565"/>
    <lineage>
        <taxon>Bacteria</taxon>
        <taxon>Bacillati</taxon>
        <taxon>Actinomycetota</taxon>
        <taxon>Actinomycetes</taxon>
        <taxon>Geodermatophilales</taxon>
        <taxon>Geodermatophilaceae</taxon>
        <taxon>Geodermatophilus</taxon>
    </lineage>
</organism>
<evidence type="ECO:0000256" key="1">
    <source>
        <dbReference type="ARBA" id="ARBA00022801"/>
    </source>
</evidence>
<dbReference type="NCBIfam" id="NF033747">
    <property type="entry name" value="class_E_sortase"/>
    <property type="match status" value="1"/>
</dbReference>
<dbReference type="CDD" id="cd05830">
    <property type="entry name" value="Sortase_E"/>
    <property type="match status" value="1"/>
</dbReference>
<dbReference type="RefSeq" id="WP_093579296.1">
    <property type="nucleotide sequence ID" value="NZ_FPBA01000005.1"/>
</dbReference>
<dbReference type="Proteomes" id="UP000199546">
    <property type="component" value="Unassembled WGS sequence"/>
</dbReference>
<accession>A0A1I6ZL14</accession>
<feature type="region of interest" description="Disordered" evidence="3">
    <location>
        <begin position="1"/>
        <end position="24"/>
    </location>
</feature>
<proteinExistence type="predicted"/>
<dbReference type="SUPFAM" id="SSF63817">
    <property type="entry name" value="Sortase"/>
    <property type="match status" value="1"/>
</dbReference>
<gene>
    <name evidence="5" type="ORF">SAMN05660657_02075</name>
</gene>
<dbReference type="InterPro" id="IPR023365">
    <property type="entry name" value="Sortase_dom-sf"/>
</dbReference>
<evidence type="ECO:0000256" key="2">
    <source>
        <dbReference type="PIRSR" id="PIRSR605754-1"/>
    </source>
</evidence>
<keyword evidence="4" id="KW-0812">Transmembrane</keyword>
<feature type="active site" description="Proton donor/acceptor" evidence="2">
    <location>
        <position position="151"/>
    </location>
</feature>
<keyword evidence="1" id="KW-0378">Hydrolase</keyword>
<dbReference type="AlphaFoldDB" id="A0A1I6ZL14"/>
<dbReference type="Pfam" id="PF04203">
    <property type="entry name" value="Sortase"/>
    <property type="match status" value="1"/>
</dbReference>
<keyword evidence="4" id="KW-0472">Membrane</keyword>
<sequence length="266" mass="27936">MPSTDAAPADTAPSDAAPSEWHRYGRTGGGRWRTLVSGLGQTLVTAGVVLLLFVVYELWITDLSSARDQDRLADRLETEWSAQQPAAGVPTSPAEVPVGQPFAVLHVPRLGEDWSRVVLEGTSEEQLSQGPGHYAGTAMPGQQGNVALAGHRVGRGSPFLDLDRMQPGDPIVVEVADGWFTYRVLADGQDPHGVPGRQIVSPADVEVIAPTPGGAADAAPTGAYLTLTTCHPRYSARQRLVVHAVLDGPGVPRAQAPDGPPALTEG</sequence>
<keyword evidence="4" id="KW-1133">Transmembrane helix</keyword>
<evidence type="ECO:0000256" key="3">
    <source>
        <dbReference type="SAM" id="MobiDB-lite"/>
    </source>
</evidence>
<evidence type="ECO:0000256" key="4">
    <source>
        <dbReference type="SAM" id="Phobius"/>
    </source>
</evidence>
<dbReference type="STRING" id="1296565.SAMN05660657_02075"/>
<dbReference type="OrthoDB" id="5242879at2"/>
<dbReference type="NCBIfam" id="TIGR01076">
    <property type="entry name" value="sortase_fam"/>
    <property type="match status" value="1"/>
</dbReference>
<feature type="active site" description="Acyl-thioester intermediate" evidence="2">
    <location>
        <position position="230"/>
    </location>
</feature>
<dbReference type="InterPro" id="IPR005754">
    <property type="entry name" value="Sortase"/>
</dbReference>
<reference evidence="6" key="1">
    <citation type="submission" date="2016-10" db="EMBL/GenBank/DDBJ databases">
        <authorList>
            <person name="Varghese N."/>
            <person name="Submissions S."/>
        </authorList>
    </citation>
    <scope>NUCLEOTIDE SEQUENCE [LARGE SCALE GENOMIC DNA]</scope>
    <source>
        <strain evidence="6">DSM 46136</strain>
    </source>
</reference>
<protein>
    <submittedName>
        <fullName evidence="5">Sortase A</fullName>
    </submittedName>
</protein>
<dbReference type="Gene3D" id="2.40.260.10">
    <property type="entry name" value="Sortase"/>
    <property type="match status" value="1"/>
</dbReference>
<name>A0A1I6ZL14_9ACTN</name>
<evidence type="ECO:0000313" key="5">
    <source>
        <dbReference type="EMBL" id="SFT63305.1"/>
    </source>
</evidence>
<dbReference type="EMBL" id="FPBA01000005">
    <property type="protein sequence ID" value="SFT63305.1"/>
    <property type="molecule type" value="Genomic_DNA"/>
</dbReference>
<evidence type="ECO:0000313" key="6">
    <source>
        <dbReference type="Proteomes" id="UP000199546"/>
    </source>
</evidence>
<feature type="transmembrane region" description="Helical" evidence="4">
    <location>
        <begin position="39"/>
        <end position="59"/>
    </location>
</feature>
<dbReference type="InterPro" id="IPR042003">
    <property type="entry name" value="Sortase_E"/>
</dbReference>